<evidence type="ECO:0000313" key="3">
    <source>
        <dbReference type="Proteomes" id="UP001304071"/>
    </source>
</evidence>
<keyword evidence="1" id="KW-1133">Transmembrane helix</keyword>
<feature type="transmembrane region" description="Helical" evidence="1">
    <location>
        <begin position="146"/>
        <end position="166"/>
    </location>
</feature>
<gene>
    <name evidence="2" type="ORF">R8Z52_21370</name>
</gene>
<protein>
    <submittedName>
        <fullName evidence="2">DUF2301 domain-containing membrane protein</fullName>
    </submittedName>
</protein>
<accession>A0ABZ0QH06</accession>
<dbReference type="Proteomes" id="UP001304071">
    <property type="component" value="Chromosome 2"/>
</dbReference>
<reference evidence="2 3" key="1">
    <citation type="submission" date="2023-11" db="EMBL/GenBank/DDBJ databases">
        <title>Plant-associative lifestyle of Vibrio porteresiae and its evolutionary dynamics.</title>
        <authorList>
            <person name="Rameshkumar N."/>
            <person name="Kirti K."/>
        </authorList>
    </citation>
    <scope>NUCLEOTIDE SEQUENCE [LARGE SCALE GENOMIC DNA]</scope>
    <source>
        <strain evidence="2 3">MSSRF30</strain>
    </source>
</reference>
<feature type="transmembrane region" description="Helical" evidence="1">
    <location>
        <begin position="87"/>
        <end position="109"/>
    </location>
</feature>
<feature type="transmembrane region" description="Helical" evidence="1">
    <location>
        <begin position="58"/>
        <end position="75"/>
    </location>
</feature>
<feature type="transmembrane region" description="Helical" evidence="1">
    <location>
        <begin position="15"/>
        <end position="37"/>
    </location>
</feature>
<sequence length="185" mass="20788">MANPEYQETLDHFDILSVILYRIGITLVALSFSSLGYSYFSTVYQIAWPVLSLHTNQIVLAVSATLCAANIHVYSKVVRVIISWSTWIGLVCLVIDANQYVWLSFGFFAITASGIALKESFCFRVFGLKAMPLLLILVVLALHQSWLSVAGFCLLFSALIYLRLAIAKWRMPLHFDIGIKANYEI</sequence>
<proteinExistence type="predicted"/>
<name>A0ABZ0QH06_9VIBR</name>
<keyword evidence="1" id="KW-0812">Transmembrane</keyword>
<keyword evidence="3" id="KW-1185">Reference proteome</keyword>
<dbReference type="RefSeq" id="WP_261897467.1">
    <property type="nucleotide sequence ID" value="NZ_AP024896.1"/>
</dbReference>
<organism evidence="2 3">
    <name type="scientific">Vibrio porteresiae DSM 19223</name>
    <dbReference type="NCBI Taxonomy" id="1123496"/>
    <lineage>
        <taxon>Bacteria</taxon>
        <taxon>Pseudomonadati</taxon>
        <taxon>Pseudomonadota</taxon>
        <taxon>Gammaproteobacteria</taxon>
        <taxon>Vibrionales</taxon>
        <taxon>Vibrionaceae</taxon>
        <taxon>Vibrio</taxon>
    </lineage>
</organism>
<feature type="transmembrane region" description="Helical" evidence="1">
    <location>
        <begin position="121"/>
        <end position="140"/>
    </location>
</feature>
<evidence type="ECO:0000313" key="2">
    <source>
        <dbReference type="EMBL" id="WPC75482.1"/>
    </source>
</evidence>
<dbReference type="EMBL" id="CP138204">
    <property type="protein sequence ID" value="WPC75482.1"/>
    <property type="molecule type" value="Genomic_DNA"/>
</dbReference>
<dbReference type="Pfam" id="PF10063">
    <property type="entry name" value="DUF2301"/>
    <property type="match status" value="1"/>
</dbReference>
<dbReference type="InterPro" id="IPR019275">
    <property type="entry name" value="DUF2301"/>
</dbReference>
<keyword evidence="1" id="KW-0472">Membrane</keyword>
<evidence type="ECO:0000256" key="1">
    <source>
        <dbReference type="SAM" id="Phobius"/>
    </source>
</evidence>